<dbReference type="SUPFAM" id="SSF53335">
    <property type="entry name" value="S-adenosyl-L-methionine-dependent methyltransferases"/>
    <property type="match status" value="1"/>
</dbReference>
<organism evidence="4 5">
    <name type="scientific">Buchnera aphidicola</name>
    <name type="common">Macrosiphoniella sanborni</name>
    <dbReference type="NCBI Taxonomy" id="1241865"/>
    <lineage>
        <taxon>Bacteria</taxon>
        <taxon>Pseudomonadati</taxon>
        <taxon>Pseudomonadota</taxon>
        <taxon>Gammaproteobacteria</taxon>
        <taxon>Enterobacterales</taxon>
        <taxon>Erwiniaceae</taxon>
        <taxon>Buchnera</taxon>
    </lineage>
</organism>
<dbReference type="InterPro" id="IPR007536">
    <property type="entry name" value="16SrRNA_methylTrfase_J"/>
</dbReference>
<reference evidence="4 5" key="1">
    <citation type="submission" date="2018-12" db="EMBL/GenBank/DDBJ databases">
        <authorList>
            <person name="Chong R.A."/>
        </authorList>
    </citation>
    <scope>NUCLEOTIDE SEQUENCE [LARGE SCALE GENOMIC DNA]</scope>
    <source>
        <strain evidence="4 5">Msa</strain>
    </source>
</reference>
<dbReference type="Pfam" id="PF04445">
    <property type="entry name" value="SAM_MT"/>
    <property type="match status" value="1"/>
</dbReference>
<gene>
    <name evidence="3" type="primary">rsmJ</name>
    <name evidence="4" type="ORF">D9V74_02785</name>
</gene>
<dbReference type="PANTHER" id="PTHR36112:SF1">
    <property type="entry name" value="RIBOSOMAL RNA SMALL SUBUNIT METHYLTRANSFERASE J"/>
    <property type="match status" value="1"/>
</dbReference>
<dbReference type="PANTHER" id="PTHR36112">
    <property type="entry name" value="RIBOSOMAL RNA SMALL SUBUNIT METHYLTRANSFERASE J"/>
    <property type="match status" value="1"/>
</dbReference>
<dbReference type="Proteomes" id="UP000298745">
    <property type="component" value="Chromosome"/>
</dbReference>
<dbReference type="CDD" id="cd02440">
    <property type="entry name" value="AdoMet_MTases"/>
    <property type="match status" value="1"/>
</dbReference>
<evidence type="ECO:0000256" key="1">
    <source>
        <dbReference type="ARBA" id="ARBA00022603"/>
    </source>
</evidence>
<comment type="subcellular location">
    <subcellularLocation>
        <location evidence="3">Cytoplasm</location>
    </subcellularLocation>
</comment>
<dbReference type="GO" id="GO:0005737">
    <property type="term" value="C:cytoplasm"/>
    <property type="evidence" value="ECO:0007669"/>
    <property type="project" value="UniProtKB-SubCell"/>
</dbReference>
<protein>
    <recommendedName>
        <fullName evidence="3">Ribosomal RNA small subunit methyltransferase J</fullName>
        <ecNumber evidence="3">2.1.1.242</ecNumber>
    </recommendedName>
    <alternativeName>
        <fullName evidence="3">16S rRNA m2G1516 methyltransferase</fullName>
    </alternativeName>
    <alternativeName>
        <fullName evidence="3">rRNA (guanine-N(2)-)-methyltransferase</fullName>
    </alternativeName>
</protein>
<comment type="catalytic activity">
    <reaction evidence="3">
        <text>guanosine(1516) in 16S rRNA + S-adenosyl-L-methionine = N(2)-methylguanosine(1516) in 16S rRNA + S-adenosyl-L-homocysteine + H(+)</text>
        <dbReference type="Rhea" id="RHEA:43220"/>
        <dbReference type="Rhea" id="RHEA-COMP:10412"/>
        <dbReference type="Rhea" id="RHEA-COMP:10413"/>
        <dbReference type="ChEBI" id="CHEBI:15378"/>
        <dbReference type="ChEBI" id="CHEBI:57856"/>
        <dbReference type="ChEBI" id="CHEBI:59789"/>
        <dbReference type="ChEBI" id="CHEBI:74269"/>
        <dbReference type="ChEBI" id="CHEBI:74481"/>
        <dbReference type="EC" id="2.1.1.242"/>
    </reaction>
</comment>
<comment type="function">
    <text evidence="3">Specifically methylates the guanosine in position 1516 of 16S rRNA.</text>
</comment>
<evidence type="ECO:0000313" key="5">
    <source>
        <dbReference type="Proteomes" id="UP000298745"/>
    </source>
</evidence>
<comment type="similarity">
    <text evidence="3">Belongs to the methyltransferase superfamily. RsmJ family.</text>
</comment>
<evidence type="ECO:0000256" key="3">
    <source>
        <dbReference type="HAMAP-Rule" id="MF_01523"/>
    </source>
</evidence>
<dbReference type="InterPro" id="IPR029063">
    <property type="entry name" value="SAM-dependent_MTases_sf"/>
</dbReference>
<accession>A0A4D6YDT5</accession>
<dbReference type="OrthoDB" id="3191794at2"/>
<keyword evidence="2 3" id="KW-0949">S-adenosyl-L-methionine</keyword>
<dbReference type="EMBL" id="CP034864">
    <property type="protein sequence ID" value="QCI24078.1"/>
    <property type="molecule type" value="Genomic_DNA"/>
</dbReference>
<name>A0A4D6YDT5_9GAMM</name>
<evidence type="ECO:0000256" key="2">
    <source>
        <dbReference type="ARBA" id="ARBA00022691"/>
    </source>
</evidence>
<keyword evidence="1 3" id="KW-0489">Methyltransferase</keyword>
<dbReference type="Gene3D" id="3.40.50.150">
    <property type="entry name" value="Vaccinia Virus protein VP39"/>
    <property type="match status" value="1"/>
</dbReference>
<evidence type="ECO:0000313" key="4">
    <source>
        <dbReference type="EMBL" id="QCI24078.1"/>
    </source>
</evidence>
<reference evidence="4 5" key="2">
    <citation type="submission" date="2019-05" db="EMBL/GenBank/DDBJ databases">
        <title>Genome evolution of the obligate endosymbiont Buchnera aphidicola.</title>
        <authorList>
            <person name="Moran N.A."/>
        </authorList>
    </citation>
    <scope>NUCLEOTIDE SEQUENCE [LARGE SCALE GENOMIC DNA]</scope>
    <source>
        <strain evidence="4 5">Msa</strain>
    </source>
</reference>
<dbReference type="EC" id="2.1.1.242" evidence="3"/>
<dbReference type="HAMAP" id="MF_01523">
    <property type="entry name" value="16SrRNA_methyltr_J"/>
    <property type="match status" value="1"/>
</dbReference>
<sequence length="246" mass="29132">MKIYLNLKFCNQRILNLIDLFKLEHDPCSSIGLLANYNSLELYNRNNTKQKSIKVDFFSKKNNYRCLHYNKKNEILHKVAGIKKSYTPFILDLTAGLGNDAFIFSFLGCQVVMIERHPIVAVLLQDGLQRGYNNEKIGYWLKKRLHLIVNDSCKILESSLFKPDVIYLDPMYPICKKKCLPKKNMQILRYLIRHNDDCEKLLYMSRKIAKNRIIVKRPIYAEPLSKEKINFFIKTKNHRFDIYIPY</sequence>
<keyword evidence="3 4" id="KW-0808">Transferase</keyword>
<feature type="binding site" evidence="3">
    <location>
        <begin position="115"/>
        <end position="116"/>
    </location>
    <ligand>
        <name>S-adenosyl-L-methionine</name>
        <dbReference type="ChEBI" id="CHEBI:59789"/>
    </ligand>
</feature>
<keyword evidence="3" id="KW-0698">rRNA processing</keyword>
<keyword evidence="3" id="KW-0963">Cytoplasm</keyword>
<dbReference type="RefSeq" id="WP_158363076.1">
    <property type="nucleotide sequence ID" value="NZ_CP034864.1"/>
</dbReference>
<comment type="caution">
    <text evidence="3">Lacks conserved residue(s) required for the propagation of feature annotation.</text>
</comment>
<proteinExistence type="inferred from homology"/>
<feature type="binding site" evidence="3">
    <location>
        <position position="169"/>
    </location>
    <ligand>
        <name>S-adenosyl-L-methionine</name>
        <dbReference type="ChEBI" id="CHEBI:59789"/>
    </ligand>
</feature>
<dbReference type="GO" id="GO:0008990">
    <property type="term" value="F:rRNA (guanine-N2-)-methyltransferase activity"/>
    <property type="evidence" value="ECO:0007669"/>
    <property type="project" value="UniProtKB-UniRule"/>
</dbReference>
<dbReference type="AlphaFoldDB" id="A0A4D6YDT5"/>